<keyword evidence="2" id="KW-1133">Transmembrane helix</keyword>
<name>A0AAU9CLH0_9BACT</name>
<feature type="transmembrane region" description="Helical" evidence="2">
    <location>
        <begin position="225"/>
        <end position="247"/>
    </location>
</feature>
<keyword evidence="2" id="KW-0472">Membrane</keyword>
<feature type="compositionally biased region" description="Basic residues" evidence="1">
    <location>
        <begin position="1"/>
        <end position="11"/>
    </location>
</feature>
<accession>A0AAU9CLH0</accession>
<feature type="transmembrane region" description="Helical" evidence="2">
    <location>
        <begin position="178"/>
        <end position="199"/>
    </location>
</feature>
<dbReference type="AlphaFoldDB" id="A0AAU9CLH0"/>
<dbReference type="Proteomes" id="UP001348817">
    <property type="component" value="Chromosome"/>
</dbReference>
<dbReference type="KEGG" id="fax:FUAX_01440"/>
<dbReference type="EMBL" id="AP025314">
    <property type="protein sequence ID" value="BDD07712.1"/>
    <property type="molecule type" value="Genomic_DNA"/>
</dbReference>
<evidence type="ECO:0000256" key="1">
    <source>
        <dbReference type="SAM" id="MobiDB-lite"/>
    </source>
</evidence>
<dbReference type="RefSeq" id="WP_338393022.1">
    <property type="nucleotide sequence ID" value="NZ_AP025314.1"/>
</dbReference>
<feature type="transmembrane region" description="Helical" evidence="2">
    <location>
        <begin position="33"/>
        <end position="51"/>
    </location>
</feature>
<keyword evidence="4" id="KW-1185">Reference proteome</keyword>
<proteinExistence type="predicted"/>
<gene>
    <name evidence="3" type="ORF">FUAX_01440</name>
</gene>
<evidence type="ECO:0000313" key="3">
    <source>
        <dbReference type="EMBL" id="BDD07712.1"/>
    </source>
</evidence>
<organism evidence="3 4">
    <name type="scientific">Fulvitalea axinellae</name>
    <dbReference type="NCBI Taxonomy" id="1182444"/>
    <lineage>
        <taxon>Bacteria</taxon>
        <taxon>Pseudomonadati</taxon>
        <taxon>Bacteroidota</taxon>
        <taxon>Cytophagia</taxon>
        <taxon>Cytophagales</taxon>
        <taxon>Persicobacteraceae</taxon>
        <taxon>Fulvitalea</taxon>
    </lineage>
</organism>
<evidence type="ECO:0000313" key="4">
    <source>
        <dbReference type="Proteomes" id="UP001348817"/>
    </source>
</evidence>
<evidence type="ECO:0000256" key="2">
    <source>
        <dbReference type="SAM" id="Phobius"/>
    </source>
</evidence>
<sequence>MANANQRRKARRSGEHVRNSGVISDSDPKIMKYGLILFVAMVVFLFTRATFSANSTVRKYNWTTMPDTLVVGPYNMEAGEFYHLYLNQKFRYDGNCFVGLNLLDESKTVVLGQYVKELYRMSGTDSDGRWEEGRRYSECDIHIPWSGKFYIGIESKVPAPLALGSTMLNVNKRNGGTFLYWPVVITCFVPFLLIAVYFLSESNNINPFTVYTEAKKIKWTPGHKYLATGLCVLWVLLVTLSLSGYGYPGFNDFGTSPSFLYSEDTGEYFNWMQVW</sequence>
<keyword evidence="2" id="KW-0812">Transmembrane</keyword>
<reference evidence="3 4" key="1">
    <citation type="submission" date="2021-12" db="EMBL/GenBank/DDBJ databases">
        <title>Genome sequencing of bacteria with rrn-lacking chromosome and rrn-plasmid.</title>
        <authorList>
            <person name="Anda M."/>
            <person name="Iwasaki W."/>
        </authorList>
    </citation>
    <scope>NUCLEOTIDE SEQUENCE [LARGE SCALE GENOMIC DNA]</scope>
    <source>
        <strain evidence="3 4">DSM 100852</strain>
    </source>
</reference>
<protein>
    <submittedName>
        <fullName evidence="3">Uncharacterized protein</fullName>
    </submittedName>
</protein>
<feature type="region of interest" description="Disordered" evidence="1">
    <location>
        <begin position="1"/>
        <end position="20"/>
    </location>
</feature>